<accession>A0ABY9E7W9</accession>
<evidence type="ECO:0000313" key="5">
    <source>
        <dbReference type="EMBL" id="WKD49110.1"/>
    </source>
</evidence>
<dbReference type="PANTHER" id="PTHR30035">
    <property type="entry name" value="LIPOPROTEIN VACJ-RELATED"/>
    <property type="match status" value="1"/>
</dbReference>
<evidence type="ECO:0000313" key="6">
    <source>
        <dbReference type="Proteomes" id="UP001321520"/>
    </source>
</evidence>
<dbReference type="RefSeq" id="WP_301414898.1">
    <property type="nucleotide sequence ID" value="NZ_CP098023.1"/>
</dbReference>
<protein>
    <submittedName>
        <fullName evidence="5">VacJ family lipoprotein</fullName>
    </submittedName>
</protein>
<dbReference type="Pfam" id="PF04333">
    <property type="entry name" value="MlaA"/>
    <property type="match status" value="1"/>
</dbReference>
<feature type="region of interest" description="Disordered" evidence="3">
    <location>
        <begin position="43"/>
        <end position="63"/>
    </location>
</feature>
<dbReference type="PANTHER" id="PTHR30035:SF3">
    <property type="entry name" value="INTERMEMBRANE PHOSPHOLIPID TRANSPORT SYSTEM LIPOPROTEIN MLAA"/>
    <property type="match status" value="1"/>
</dbReference>
<comment type="similarity">
    <text evidence="1">Belongs to the MlaA family.</text>
</comment>
<dbReference type="Proteomes" id="UP001321520">
    <property type="component" value="Chromosome"/>
</dbReference>
<keyword evidence="6" id="KW-1185">Reference proteome</keyword>
<evidence type="ECO:0000256" key="4">
    <source>
        <dbReference type="SAM" id="SignalP"/>
    </source>
</evidence>
<evidence type="ECO:0000256" key="2">
    <source>
        <dbReference type="ARBA" id="ARBA00022729"/>
    </source>
</evidence>
<proteinExistence type="inferred from homology"/>
<dbReference type="EMBL" id="CP098023">
    <property type="protein sequence ID" value="WKD49110.1"/>
    <property type="molecule type" value="Genomic_DNA"/>
</dbReference>
<feature type="signal peptide" evidence="4">
    <location>
        <begin position="1"/>
        <end position="25"/>
    </location>
</feature>
<organism evidence="5 6">
    <name type="scientific">Microbulbifer spongiae</name>
    <dbReference type="NCBI Taxonomy" id="2944933"/>
    <lineage>
        <taxon>Bacteria</taxon>
        <taxon>Pseudomonadati</taxon>
        <taxon>Pseudomonadota</taxon>
        <taxon>Gammaproteobacteria</taxon>
        <taxon>Cellvibrionales</taxon>
        <taxon>Microbulbiferaceae</taxon>
        <taxon>Microbulbifer</taxon>
    </lineage>
</organism>
<keyword evidence="2 4" id="KW-0732">Signal</keyword>
<evidence type="ECO:0000256" key="1">
    <source>
        <dbReference type="ARBA" id="ARBA00010634"/>
    </source>
</evidence>
<feature type="chain" id="PRO_5047391851" evidence="4">
    <location>
        <begin position="26"/>
        <end position="306"/>
    </location>
</feature>
<dbReference type="PRINTS" id="PR01805">
    <property type="entry name" value="VACJLIPOPROT"/>
</dbReference>
<evidence type="ECO:0000256" key="3">
    <source>
        <dbReference type="SAM" id="MobiDB-lite"/>
    </source>
</evidence>
<keyword evidence="5" id="KW-0449">Lipoprotein</keyword>
<name>A0ABY9E7W9_9GAMM</name>
<dbReference type="InterPro" id="IPR007428">
    <property type="entry name" value="MlaA"/>
</dbReference>
<reference evidence="5 6" key="1">
    <citation type="submission" date="2022-05" db="EMBL/GenBank/DDBJ databases">
        <title>Microbulbifer sp. nov., isolated from sponge.</title>
        <authorList>
            <person name="Gao L."/>
        </authorList>
    </citation>
    <scope>NUCLEOTIDE SEQUENCE [LARGE SCALE GENOMIC DNA]</scope>
    <source>
        <strain evidence="5 6">MI-G</strain>
    </source>
</reference>
<feature type="compositionally biased region" description="Polar residues" evidence="3">
    <location>
        <begin position="43"/>
        <end position="62"/>
    </location>
</feature>
<gene>
    <name evidence="5" type="ORF">M8T91_14585</name>
</gene>
<sequence length="306" mass="33203">MLGRTAFSPGLIAAILSIFPVAVLAQNDPFGAVSADTAIETGISGQPDSTGQTNNAVDNSGSLEEEYGFDPADEYGDADGADFSLRDPWEGFNRAIFVFNDGADRYVLKPAAVSYRQITPIFMQHGISNFFSNLREVSNTFNSLLQGKLGQAGNDAGRFLINSTVGIVGILDVAQYMGLEEGDGEDFGQTLAVWGVPSGPYLVLPLLGPSTVRDTPAKVVDYYTNPITYVDHDPTRYTLRATDIIQDRASLLEAESLLQGDRYVLLRDAYLQRRDFLIVDGEVDVDSEVEAAEAIDQAEVEESSDY</sequence>